<organism evidence="2 3">
    <name type="scientific">Colocasia esculenta</name>
    <name type="common">Wild taro</name>
    <name type="synonym">Arum esculentum</name>
    <dbReference type="NCBI Taxonomy" id="4460"/>
    <lineage>
        <taxon>Eukaryota</taxon>
        <taxon>Viridiplantae</taxon>
        <taxon>Streptophyta</taxon>
        <taxon>Embryophyta</taxon>
        <taxon>Tracheophyta</taxon>
        <taxon>Spermatophyta</taxon>
        <taxon>Magnoliopsida</taxon>
        <taxon>Liliopsida</taxon>
        <taxon>Araceae</taxon>
        <taxon>Aroideae</taxon>
        <taxon>Colocasieae</taxon>
        <taxon>Colocasia</taxon>
    </lineage>
</organism>
<evidence type="ECO:0000313" key="3">
    <source>
        <dbReference type="Proteomes" id="UP000652761"/>
    </source>
</evidence>
<evidence type="ECO:0000313" key="2">
    <source>
        <dbReference type="EMBL" id="MQM16033.1"/>
    </source>
</evidence>
<gene>
    <name evidence="2" type="ORF">Taro_048986</name>
</gene>
<sequence>MSRDLHMAAYYLHPAYHYAFELSYEDHLIAAFTRVVERLLRSPLKYCQTTDALLLESQPPQHKRRRVGYPGDPRQRKKWLPLI</sequence>
<comment type="caution">
    <text evidence="2">The sequence shown here is derived from an EMBL/GenBank/DDBJ whole genome shotgun (WGS) entry which is preliminary data.</text>
</comment>
<dbReference type="EMBL" id="NMUH01006806">
    <property type="protein sequence ID" value="MQM16033.1"/>
    <property type="molecule type" value="Genomic_DNA"/>
</dbReference>
<reference evidence="2" key="1">
    <citation type="submission" date="2017-07" db="EMBL/GenBank/DDBJ databases">
        <title>Taro Niue Genome Assembly and Annotation.</title>
        <authorList>
            <person name="Atibalentja N."/>
            <person name="Keating K."/>
            <person name="Fields C.J."/>
        </authorList>
    </citation>
    <scope>NUCLEOTIDE SEQUENCE</scope>
    <source>
        <strain evidence="2">Niue_2</strain>
        <tissue evidence="2">Leaf</tissue>
    </source>
</reference>
<protein>
    <submittedName>
        <fullName evidence="2">Uncharacterized protein</fullName>
    </submittedName>
</protein>
<dbReference type="Proteomes" id="UP000652761">
    <property type="component" value="Unassembled WGS sequence"/>
</dbReference>
<evidence type="ECO:0000256" key="1">
    <source>
        <dbReference type="SAM" id="MobiDB-lite"/>
    </source>
</evidence>
<proteinExistence type="predicted"/>
<keyword evidence="3" id="KW-1185">Reference proteome</keyword>
<feature type="region of interest" description="Disordered" evidence="1">
    <location>
        <begin position="57"/>
        <end position="83"/>
    </location>
</feature>
<accession>A0A843X9P8</accession>
<name>A0A843X9P8_COLES</name>
<dbReference type="AlphaFoldDB" id="A0A843X9P8"/>